<keyword evidence="6" id="KW-1185">Reference proteome</keyword>
<feature type="compositionally biased region" description="Polar residues" evidence="1">
    <location>
        <begin position="200"/>
        <end position="219"/>
    </location>
</feature>
<evidence type="ECO:0000313" key="6">
    <source>
        <dbReference type="Proteomes" id="UP001058290"/>
    </source>
</evidence>
<dbReference type="EMBL" id="CP104377">
    <property type="protein sequence ID" value="UXC19410.1"/>
    <property type="molecule type" value="Genomic_DNA"/>
</dbReference>
<dbReference type="InterPro" id="IPR002109">
    <property type="entry name" value="Glutaredoxin"/>
</dbReference>
<dbReference type="PROSITE" id="PS51257">
    <property type="entry name" value="PROKAR_LIPOPROTEIN"/>
    <property type="match status" value="1"/>
</dbReference>
<dbReference type="CDD" id="cd02976">
    <property type="entry name" value="NrdH"/>
    <property type="match status" value="1"/>
</dbReference>
<feature type="compositionally biased region" description="Low complexity" evidence="1">
    <location>
        <begin position="183"/>
        <end position="198"/>
    </location>
</feature>
<dbReference type="InterPro" id="IPR025392">
    <property type="entry name" value="DUF4124"/>
</dbReference>
<feature type="domain" description="Glutaredoxin" evidence="3">
    <location>
        <begin position="83"/>
        <end position="125"/>
    </location>
</feature>
<dbReference type="Proteomes" id="UP001058290">
    <property type="component" value="Chromosome"/>
</dbReference>
<evidence type="ECO:0000256" key="1">
    <source>
        <dbReference type="SAM" id="MobiDB-lite"/>
    </source>
</evidence>
<dbReference type="InterPro" id="IPR036249">
    <property type="entry name" value="Thioredoxin-like_sf"/>
</dbReference>
<dbReference type="SUPFAM" id="SSF52833">
    <property type="entry name" value="Thioredoxin-like"/>
    <property type="match status" value="1"/>
</dbReference>
<dbReference type="Pfam" id="PF13511">
    <property type="entry name" value="DUF4124"/>
    <property type="match status" value="1"/>
</dbReference>
<name>A0ABY6A3C4_9BURK</name>
<feature type="chain" id="PRO_5045622279" evidence="2">
    <location>
        <begin position="25"/>
        <end position="219"/>
    </location>
</feature>
<dbReference type="RefSeq" id="WP_260719578.1">
    <property type="nucleotide sequence ID" value="NZ_CP104377.1"/>
</dbReference>
<sequence>MKKKALGSLLVGTAIACAAGLAGAQTVYRIVGPDGRVTFSDRAPTSDTPSQSVTTGAVTEPAGTRTSDLPLEVKQAATKYPLTFYTSKDCGACDVARRYLLTRGVPFAEKTVTSNAEIQALRKLNPDGTIPFATLGSQHLSGFNENDWSAYLDAAGYPAQSKLPSSYRPAPAQPLIPKVIAPAASAAAQPADGSAEPAPGNQSVEPDRVTPSNPTGIVF</sequence>
<feature type="signal peptide" evidence="2">
    <location>
        <begin position="1"/>
        <end position="24"/>
    </location>
</feature>
<evidence type="ECO:0000256" key="2">
    <source>
        <dbReference type="SAM" id="SignalP"/>
    </source>
</evidence>
<organism evidence="5 6">
    <name type="scientific">Comamonas squillarum</name>
    <dbReference type="NCBI Taxonomy" id="2977320"/>
    <lineage>
        <taxon>Bacteria</taxon>
        <taxon>Pseudomonadati</taxon>
        <taxon>Pseudomonadota</taxon>
        <taxon>Betaproteobacteria</taxon>
        <taxon>Burkholderiales</taxon>
        <taxon>Comamonadaceae</taxon>
        <taxon>Comamonas</taxon>
    </lineage>
</organism>
<evidence type="ECO:0000259" key="3">
    <source>
        <dbReference type="Pfam" id="PF00462"/>
    </source>
</evidence>
<evidence type="ECO:0000313" key="5">
    <source>
        <dbReference type="EMBL" id="UXC19410.1"/>
    </source>
</evidence>
<reference evidence="5" key="1">
    <citation type="submission" date="2022-09" db="EMBL/GenBank/DDBJ databases">
        <title>Bacterial diversity in gut of crayfish and pufferfish.</title>
        <authorList>
            <person name="Huang Y."/>
        </authorList>
    </citation>
    <scope>NUCLEOTIDE SEQUENCE</scope>
    <source>
        <strain evidence="5">PR12</strain>
    </source>
</reference>
<dbReference type="Pfam" id="PF00462">
    <property type="entry name" value="Glutaredoxin"/>
    <property type="match status" value="1"/>
</dbReference>
<accession>A0ABY6A3C4</accession>
<feature type="region of interest" description="Disordered" evidence="1">
    <location>
        <begin position="39"/>
        <end position="65"/>
    </location>
</feature>
<protein>
    <submittedName>
        <fullName evidence="5">Glutaredoxin family protein</fullName>
    </submittedName>
</protein>
<dbReference type="Gene3D" id="3.40.30.10">
    <property type="entry name" value="Glutaredoxin"/>
    <property type="match status" value="1"/>
</dbReference>
<proteinExistence type="predicted"/>
<feature type="region of interest" description="Disordered" evidence="1">
    <location>
        <begin position="183"/>
        <end position="219"/>
    </location>
</feature>
<feature type="compositionally biased region" description="Polar residues" evidence="1">
    <location>
        <begin position="43"/>
        <end position="57"/>
    </location>
</feature>
<gene>
    <name evidence="5" type="ORF">N4T19_04620</name>
</gene>
<dbReference type="PROSITE" id="PS51354">
    <property type="entry name" value="GLUTAREDOXIN_2"/>
    <property type="match status" value="1"/>
</dbReference>
<evidence type="ECO:0000259" key="4">
    <source>
        <dbReference type="Pfam" id="PF13511"/>
    </source>
</evidence>
<keyword evidence="2" id="KW-0732">Signal</keyword>
<feature type="domain" description="DUF4124" evidence="4">
    <location>
        <begin position="16"/>
        <end position="55"/>
    </location>
</feature>